<name>W4GR43_APHAT</name>
<dbReference type="OrthoDB" id="63223at2759"/>
<dbReference type="EMBL" id="KI913122">
    <property type="protein sequence ID" value="ETV82162.1"/>
    <property type="molecule type" value="Genomic_DNA"/>
</dbReference>
<accession>W4GR43</accession>
<organism evidence="1">
    <name type="scientific">Aphanomyces astaci</name>
    <name type="common">Crayfish plague agent</name>
    <dbReference type="NCBI Taxonomy" id="112090"/>
    <lineage>
        <taxon>Eukaryota</taxon>
        <taxon>Sar</taxon>
        <taxon>Stramenopiles</taxon>
        <taxon>Oomycota</taxon>
        <taxon>Saprolegniomycetes</taxon>
        <taxon>Saprolegniales</taxon>
        <taxon>Verrucalvaceae</taxon>
        <taxon>Aphanomyces</taxon>
    </lineage>
</organism>
<reference evidence="1" key="1">
    <citation type="submission" date="2013-12" db="EMBL/GenBank/DDBJ databases">
        <title>The Genome Sequence of Aphanomyces astaci APO3.</title>
        <authorList>
            <consortium name="The Broad Institute Genomics Platform"/>
            <person name="Russ C."/>
            <person name="Tyler B."/>
            <person name="van West P."/>
            <person name="Dieguez-Uribeondo J."/>
            <person name="Young S.K."/>
            <person name="Zeng Q."/>
            <person name="Gargeya S."/>
            <person name="Fitzgerald M."/>
            <person name="Abouelleil A."/>
            <person name="Alvarado L."/>
            <person name="Chapman S.B."/>
            <person name="Gainer-Dewar J."/>
            <person name="Goldberg J."/>
            <person name="Griggs A."/>
            <person name="Gujja S."/>
            <person name="Hansen M."/>
            <person name="Howarth C."/>
            <person name="Imamovic A."/>
            <person name="Ireland A."/>
            <person name="Larimer J."/>
            <person name="McCowan C."/>
            <person name="Murphy C."/>
            <person name="Pearson M."/>
            <person name="Poon T.W."/>
            <person name="Priest M."/>
            <person name="Roberts A."/>
            <person name="Saif S."/>
            <person name="Shea T."/>
            <person name="Sykes S."/>
            <person name="Wortman J."/>
            <person name="Nusbaum C."/>
            <person name="Birren B."/>
        </authorList>
    </citation>
    <scope>NUCLEOTIDE SEQUENCE [LARGE SCALE GENOMIC DNA]</scope>
    <source>
        <strain evidence="1">APO3</strain>
    </source>
</reference>
<proteinExistence type="predicted"/>
<evidence type="ECO:0000313" key="1">
    <source>
        <dbReference type="EMBL" id="ETV82162.1"/>
    </source>
</evidence>
<dbReference type="RefSeq" id="XP_009827831.1">
    <property type="nucleotide sequence ID" value="XM_009829529.1"/>
</dbReference>
<dbReference type="VEuPathDB" id="FungiDB:H257_04879"/>
<dbReference type="GeneID" id="20806875"/>
<protein>
    <submittedName>
        <fullName evidence="1">Uncharacterized protein</fullName>
    </submittedName>
</protein>
<dbReference type="AlphaFoldDB" id="W4GR43"/>
<gene>
    <name evidence="1" type="ORF">H257_04879</name>
</gene>
<sequence>MEEAALHFSYKHQVYRGDLKHSSTPLNTLTMNVHRDSILLLYFTASAKFRHMYHTKDLYKAEINEIKTILKDIGQSRRRPTLFRPRRVEPPVPECPEYQSKRIKVSGVRVPFSIHVARRYIHRYTSLPTIHECEA</sequence>